<evidence type="ECO:0000256" key="3">
    <source>
        <dbReference type="ARBA" id="ARBA00023274"/>
    </source>
</evidence>
<dbReference type="GO" id="GO:0003723">
    <property type="term" value="F:RNA binding"/>
    <property type="evidence" value="ECO:0007669"/>
    <property type="project" value="TreeGrafter"/>
</dbReference>
<reference evidence="4" key="1">
    <citation type="journal article" date="2007" name="Proc. Natl. Acad. Sci. U.S.A.">
        <title>Spliced leader RNA trans-splicing in dinoflagellates.</title>
        <authorList>
            <person name="Zhang H."/>
            <person name="Hou Y."/>
            <person name="Miranda L."/>
            <person name="Campbell D.A."/>
            <person name="Sturm N.R."/>
            <person name="Gaasterland T."/>
            <person name="Lin S."/>
        </authorList>
    </citation>
    <scope>NUCLEOTIDE SEQUENCE</scope>
    <source>
        <strain evidence="4">Om-5p-11</strain>
    </source>
</reference>
<dbReference type="InterPro" id="IPR001266">
    <property type="entry name" value="Ribosomal_eS19"/>
</dbReference>
<dbReference type="SUPFAM" id="SSF46785">
    <property type="entry name" value="Winged helix' DNA-binding domain"/>
    <property type="match status" value="1"/>
</dbReference>
<dbReference type="GO" id="GO:0022627">
    <property type="term" value="C:cytosolic small ribosomal subunit"/>
    <property type="evidence" value="ECO:0007669"/>
    <property type="project" value="TreeGrafter"/>
</dbReference>
<evidence type="ECO:0000313" key="4">
    <source>
        <dbReference type="EMBL" id="ABV22443.1"/>
    </source>
</evidence>
<organism evidence="4">
    <name type="scientific">Oxyrrhis marina</name>
    <name type="common">Dinoflagellate</name>
    <dbReference type="NCBI Taxonomy" id="2969"/>
    <lineage>
        <taxon>Eukaryota</taxon>
        <taxon>Sar</taxon>
        <taxon>Alveolata</taxon>
        <taxon>Dinophyceae</taxon>
        <taxon>Oxyrrhinales</taxon>
        <taxon>Oxyrrhinaceae</taxon>
        <taxon>Oxyrrhis</taxon>
    </lineage>
</organism>
<dbReference type="GO" id="GO:0006412">
    <property type="term" value="P:translation"/>
    <property type="evidence" value="ECO:0007669"/>
    <property type="project" value="InterPro"/>
</dbReference>
<comment type="similarity">
    <text evidence="1">Belongs to the eukaryotic ribosomal protein eS19 family.</text>
</comment>
<dbReference type="InterPro" id="IPR036390">
    <property type="entry name" value="WH_DNA-bd_sf"/>
</dbReference>
<dbReference type="GO" id="GO:0003735">
    <property type="term" value="F:structural constituent of ribosome"/>
    <property type="evidence" value="ECO:0007669"/>
    <property type="project" value="InterPro"/>
</dbReference>
<evidence type="ECO:0000256" key="2">
    <source>
        <dbReference type="ARBA" id="ARBA00022980"/>
    </source>
</evidence>
<dbReference type="GO" id="GO:0000028">
    <property type="term" value="P:ribosomal small subunit assembly"/>
    <property type="evidence" value="ECO:0007669"/>
    <property type="project" value="TreeGrafter"/>
</dbReference>
<dbReference type="PANTHER" id="PTHR11710:SF0">
    <property type="entry name" value="40S RIBOSOMAL PROTEIN S19"/>
    <property type="match status" value="1"/>
</dbReference>
<dbReference type="EMBL" id="EF134329">
    <property type="protein sequence ID" value="ABV22443.1"/>
    <property type="molecule type" value="mRNA"/>
</dbReference>
<keyword evidence="3" id="KW-0687">Ribonucleoprotein</keyword>
<evidence type="ECO:0000256" key="1">
    <source>
        <dbReference type="ARBA" id="ARBA00010014"/>
    </source>
</evidence>
<keyword evidence="2 4" id="KW-0689">Ribosomal protein</keyword>
<dbReference type="SMART" id="SM01413">
    <property type="entry name" value="Ribosomal_S19e"/>
    <property type="match status" value="1"/>
</dbReference>
<dbReference type="AlphaFoldDB" id="A7WQG7"/>
<dbReference type="Gene3D" id="1.10.10.10">
    <property type="entry name" value="Winged helix-like DNA-binding domain superfamily/Winged helix DNA-binding domain"/>
    <property type="match status" value="1"/>
</dbReference>
<proteinExistence type="evidence at transcript level"/>
<dbReference type="FunFam" id="1.10.10.10:FF:000118">
    <property type="entry name" value="40S ribosomal protein S19"/>
    <property type="match status" value="1"/>
</dbReference>
<dbReference type="PANTHER" id="PTHR11710">
    <property type="entry name" value="40S RIBOSOMAL PROTEIN S19"/>
    <property type="match status" value="1"/>
</dbReference>
<name>A7WQG7_OXYMA</name>
<protein>
    <submittedName>
        <fullName evidence="4">40S ribosomal protein S19</fullName>
    </submittedName>
</protein>
<dbReference type="Pfam" id="PF01090">
    <property type="entry name" value="Ribosomal_S19e"/>
    <property type="match status" value="1"/>
</dbReference>
<dbReference type="InterPro" id="IPR036388">
    <property type="entry name" value="WH-like_DNA-bd_sf"/>
</dbReference>
<accession>A7WQG7</accession>
<sequence>MGDEEATTFTGDWLADVVPKKVYGVKDVMPGDFVIAFAQHLKRQGKMEMPKWVDYAKTGHFKQLAPLDPDWLYHRAASLARQLYVKNGKGVLHFRRIYGGKQRRGHIPNKRATASGKIIRYCMQQLESMGLVEACPDGGRRVTPQGMRELDVVARKVSEGSS</sequence>